<accession>A0A0F9E8H6</accession>
<organism evidence="1">
    <name type="scientific">marine sediment metagenome</name>
    <dbReference type="NCBI Taxonomy" id="412755"/>
    <lineage>
        <taxon>unclassified sequences</taxon>
        <taxon>metagenomes</taxon>
        <taxon>ecological metagenomes</taxon>
    </lineage>
</organism>
<dbReference type="AlphaFoldDB" id="A0A0F9E8H6"/>
<comment type="caution">
    <text evidence="1">The sequence shown here is derived from an EMBL/GenBank/DDBJ whole genome shotgun (WGS) entry which is preliminary data.</text>
</comment>
<name>A0A0F9E8H6_9ZZZZ</name>
<proteinExistence type="predicted"/>
<protein>
    <submittedName>
        <fullName evidence="1">Uncharacterized protein</fullName>
    </submittedName>
</protein>
<evidence type="ECO:0000313" key="1">
    <source>
        <dbReference type="EMBL" id="KKL70323.1"/>
    </source>
</evidence>
<gene>
    <name evidence="1" type="ORF">LCGC14_2106090</name>
</gene>
<sequence>MVTKQEEGCARLINGQCELGYQACALTMHHPNCKDRKTIQLTKQEEIREGIKQVILSELKSGSASIEEKVFLSSVLTDSIRGYLKSKGVVIKVDRELSDNVCENDDLKKNARLSSASHVTKGRPFTIKL</sequence>
<dbReference type="EMBL" id="LAZR01025932">
    <property type="protein sequence ID" value="KKL70323.1"/>
    <property type="molecule type" value="Genomic_DNA"/>
</dbReference>
<reference evidence="1" key="1">
    <citation type="journal article" date="2015" name="Nature">
        <title>Complex archaea that bridge the gap between prokaryotes and eukaryotes.</title>
        <authorList>
            <person name="Spang A."/>
            <person name="Saw J.H."/>
            <person name="Jorgensen S.L."/>
            <person name="Zaremba-Niedzwiedzka K."/>
            <person name="Martijn J."/>
            <person name="Lind A.E."/>
            <person name="van Eijk R."/>
            <person name="Schleper C."/>
            <person name="Guy L."/>
            <person name="Ettema T.J."/>
        </authorList>
    </citation>
    <scope>NUCLEOTIDE SEQUENCE</scope>
</reference>